<comment type="caution">
    <text evidence="3">The sequence shown here is derived from an EMBL/GenBank/DDBJ whole genome shotgun (WGS) entry which is preliminary data.</text>
</comment>
<dbReference type="AlphaFoldDB" id="A0A831JXK5"/>
<evidence type="ECO:0000256" key="2">
    <source>
        <dbReference type="PIRNR" id="PIRNR006221"/>
    </source>
</evidence>
<sequence>MSIWRHIARQISKESGTPFHPCEPRSLGGGCINIAVRLDDGDRHWFVKLNQAGCLDMFEAEALGLAELASAQAIRVPLPLCTGAAEGQSYIVMEYIALGSASGAATSKAGEQLAQLHRKQAEAFGWQQDNTIGSTHQPNEWRSGWIEFWRKQRLGFQLEEAARNGLGNRLQLLGEELLEKFPVLMDHNPVPSLLHGDLWAGNLSFDDRDQPVIYDPATYYGDREAEIAMTELFGGFGRSFYDAYNAVWPLHAGYATRKAFYNLYHILNHANMFGGGYTGQAQRMMESLLAELH</sequence>
<proteinExistence type="inferred from homology"/>
<evidence type="ECO:0000256" key="1">
    <source>
        <dbReference type="ARBA" id="ARBA00009460"/>
    </source>
</evidence>
<reference evidence="3" key="1">
    <citation type="journal article" date="2020" name="mSystems">
        <title>Genome- and Community-Level Interaction Insights into Carbon Utilization and Element Cycling Functions of Hydrothermarchaeota in Hydrothermal Sediment.</title>
        <authorList>
            <person name="Zhou Z."/>
            <person name="Liu Y."/>
            <person name="Xu W."/>
            <person name="Pan J."/>
            <person name="Luo Z.H."/>
            <person name="Li M."/>
        </authorList>
    </citation>
    <scope>NUCLEOTIDE SEQUENCE [LARGE SCALE GENOMIC DNA]</scope>
    <source>
        <strain evidence="3">HyVt-26</strain>
    </source>
</reference>
<protein>
    <submittedName>
        <fullName evidence="3">Fructosamine kinase family protein</fullName>
    </submittedName>
</protein>
<dbReference type="InterPro" id="IPR011009">
    <property type="entry name" value="Kinase-like_dom_sf"/>
</dbReference>
<dbReference type="Proteomes" id="UP000885822">
    <property type="component" value="Unassembled WGS sequence"/>
</dbReference>
<dbReference type="Pfam" id="PF03881">
    <property type="entry name" value="Fructosamin_kin"/>
    <property type="match status" value="1"/>
</dbReference>
<comment type="similarity">
    <text evidence="1 2">Belongs to the fructosamine kinase family.</text>
</comment>
<name>A0A831JXK5_9GAMM</name>
<dbReference type="PANTHER" id="PTHR12149">
    <property type="entry name" value="FRUCTOSAMINE 3 KINASE-RELATED PROTEIN"/>
    <property type="match status" value="1"/>
</dbReference>
<dbReference type="PANTHER" id="PTHR12149:SF8">
    <property type="entry name" value="PROTEIN-RIBULOSAMINE 3-KINASE"/>
    <property type="match status" value="1"/>
</dbReference>
<dbReference type="SUPFAM" id="SSF56112">
    <property type="entry name" value="Protein kinase-like (PK-like)"/>
    <property type="match status" value="1"/>
</dbReference>
<dbReference type="Gene3D" id="3.30.200.20">
    <property type="entry name" value="Phosphorylase Kinase, domain 1"/>
    <property type="match status" value="1"/>
</dbReference>
<dbReference type="Gene3D" id="3.90.1200.10">
    <property type="match status" value="1"/>
</dbReference>
<organism evidence="3">
    <name type="scientific">Thiolapillus brandeum</name>
    <dbReference type="NCBI Taxonomy" id="1076588"/>
    <lineage>
        <taxon>Bacteria</taxon>
        <taxon>Pseudomonadati</taxon>
        <taxon>Pseudomonadota</taxon>
        <taxon>Gammaproteobacteria</taxon>
        <taxon>Chromatiales</taxon>
        <taxon>Sedimenticolaceae</taxon>
        <taxon>Thiolapillus</taxon>
    </lineage>
</organism>
<keyword evidence="2" id="KW-0808">Transferase</keyword>
<dbReference type="InterPro" id="IPR016477">
    <property type="entry name" value="Fructo-/Ketosamine-3-kinase"/>
</dbReference>
<evidence type="ECO:0000313" key="3">
    <source>
        <dbReference type="EMBL" id="HDK38130.1"/>
    </source>
</evidence>
<keyword evidence="2 3" id="KW-0418">Kinase</keyword>
<accession>A0A831JXK5</accession>
<dbReference type="GO" id="GO:0016301">
    <property type="term" value="F:kinase activity"/>
    <property type="evidence" value="ECO:0007669"/>
    <property type="project" value="UniProtKB-UniRule"/>
</dbReference>
<dbReference type="PIRSF" id="PIRSF006221">
    <property type="entry name" value="Ketosamine-3-kinase"/>
    <property type="match status" value="1"/>
</dbReference>
<dbReference type="EMBL" id="DRCV01000173">
    <property type="protein sequence ID" value="HDK38130.1"/>
    <property type="molecule type" value="Genomic_DNA"/>
</dbReference>
<gene>
    <name evidence="3" type="ORF">ENG92_03855</name>
</gene>